<accession>J9G8Y4</accession>
<dbReference type="Pfam" id="PF00079">
    <property type="entry name" value="Serpin"/>
    <property type="match status" value="1"/>
</dbReference>
<dbReference type="PANTHER" id="PTHR11461">
    <property type="entry name" value="SERINE PROTEASE INHIBITOR, SERPIN"/>
    <property type="match status" value="1"/>
</dbReference>
<dbReference type="InterPro" id="IPR042185">
    <property type="entry name" value="Serpin_sf_2"/>
</dbReference>
<dbReference type="PROSITE" id="PS00284">
    <property type="entry name" value="SERPIN"/>
    <property type="match status" value="1"/>
</dbReference>
<comment type="caution">
    <text evidence="2">The sequence shown here is derived from an EMBL/GenBank/DDBJ whole genome shotgun (WGS) entry which is preliminary data.</text>
</comment>
<protein>
    <submittedName>
        <fullName evidence="2">Serine protease inhibitor family protein</fullName>
    </submittedName>
</protein>
<dbReference type="SUPFAM" id="SSF56574">
    <property type="entry name" value="Serpins"/>
    <property type="match status" value="1"/>
</dbReference>
<dbReference type="Gene3D" id="6.20.40.10">
    <property type="match status" value="1"/>
</dbReference>
<dbReference type="InterPro" id="IPR023795">
    <property type="entry name" value="Serpin_CS"/>
</dbReference>
<gene>
    <name evidence="2" type="ORF">EVA_15963</name>
</gene>
<sequence>EGKSINDITSTLTSAKLDQVRQAMDECLVDLKLPRFTTEVEQSLNEVISTLGAPSIFTAKANFNHLANGNFFVSKMLQKAKIEVSEEGTKAAAVTAAIMTQILAHDEPRRVDFHADHPFVYVISEAQTGAILFVGQYTGE</sequence>
<dbReference type="EMBL" id="AMCI01005541">
    <property type="protein sequence ID" value="EJW95929.1"/>
    <property type="molecule type" value="Genomic_DNA"/>
</dbReference>
<evidence type="ECO:0000313" key="2">
    <source>
        <dbReference type="EMBL" id="EJW95929.1"/>
    </source>
</evidence>
<dbReference type="AlphaFoldDB" id="J9G8Y4"/>
<organism evidence="2">
    <name type="scientific">gut metagenome</name>
    <dbReference type="NCBI Taxonomy" id="749906"/>
    <lineage>
        <taxon>unclassified sequences</taxon>
        <taxon>metagenomes</taxon>
        <taxon>organismal metagenomes</taxon>
    </lineage>
</organism>
<dbReference type="InterPro" id="IPR000215">
    <property type="entry name" value="Serpin_fam"/>
</dbReference>
<dbReference type="Gene3D" id="2.30.39.10">
    <property type="entry name" value="Alpha-1-antitrypsin, domain 1"/>
    <property type="match status" value="1"/>
</dbReference>
<dbReference type="PANTHER" id="PTHR11461:SF211">
    <property type="entry name" value="GH10112P-RELATED"/>
    <property type="match status" value="1"/>
</dbReference>
<reference evidence="2" key="1">
    <citation type="journal article" date="2012" name="PLoS ONE">
        <title>Gene sets for utilization of primary and secondary nutrition supplies in the distal gut of endangered iberian lynx.</title>
        <authorList>
            <person name="Alcaide M."/>
            <person name="Messina E."/>
            <person name="Richter M."/>
            <person name="Bargiela R."/>
            <person name="Peplies J."/>
            <person name="Huws S.A."/>
            <person name="Newbold C.J."/>
            <person name="Golyshin P.N."/>
            <person name="Simon M.A."/>
            <person name="Lopez G."/>
            <person name="Yakimov M.M."/>
            <person name="Ferrer M."/>
        </authorList>
    </citation>
    <scope>NUCLEOTIDE SEQUENCE</scope>
</reference>
<name>J9G8Y4_9ZZZZ</name>
<dbReference type="MEROPS" id="I04.966"/>
<dbReference type="InterPro" id="IPR023796">
    <property type="entry name" value="Serpin_dom"/>
</dbReference>
<dbReference type="InterPro" id="IPR036186">
    <property type="entry name" value="Serpin_sf"/>
</dbReference>
<dbReference type="GO" id="GO:0004867">
    <property type="term" value="F:serine-type endopeptidase inhibitor activity"/>
    <property type="evidence" value="ECO:0007669"/>
    <property type="project" value="InterPro"/>
</dbReference>
<feature type="non-terminal residue" evidence="2">
    <location>
        <position position="1"/>
    </location>
</feature>
<dbReference type="GO" id="GO:0005615">
    <property type="term" value="C:extracellular space"/>
    <property type="evidence" value="ECO:0007669"/>
    <property type="project" value="InterPro"/>
</dbReference>
<evidence type="ECO:0000259" key="1">
    <source>
        <dbReference type="Pfam" id="PF00079"/>
    </source>
</evidence>
<feature type="domain" description="Serpin" evidence="1">
    <location>
        <begin position="4"/>
        <end position="137"/>
    </location>
</feature>
<proteinExistence type="predicted"/>